<name>A0A3S4EVU7_9PEZI</name>
<sequence length="223" mass="23695">MPHKATEVTDNSTMAETKTAVVPDGDLPQLNTLRHLLTYPAVQDSVRAFRENALGRLSIQLSNSAYQMVVRPVASLLNKPYGLVAPYVQRADQLGDQTLSTLEKKFPVVKKPSPELLSDARQAVYAPVRHVSEVYNGTYQQAPGGYTASGMAAVKTAAVLTGEGVVFTLRSLVKLGESLKIGESLNARADSIEAAIGNHGTSGQKKQGTSGGTKKTDLKAAST</sequence>
<evidence type="ECO:0000313" key="3">
    <source>
        <dbReference type="Proteomes" id="UP000289323"/>
    </source>
</evidence>
<evidence type="ECO:0000313" key="2">
    <source>
        <dbReference type="EMBL" id="SPQ20462.1"/>
    </source>
</evidence>
<dbReference type="AlphaFoldDB" id="A0A3S4EVU7"/>
<feature type="compositionally biased region" description="Basic and acidic residues" evidence="1">
    <location>
        <begin position="214"/>
        <end position="223"/>
    </location>
</feature>
<organism evidence="2 3">
    <name type="scientific">Thermothielavioides terrestris</name>
    <dbReference type="NCBI Taxonomy" id="2587410"/>
    <lineage>
        <taxon>Eukaryota</taxon>
        <taxon>Fungi</taxon>
        <taxon>Dikarya</taxon>
        <taxon>Ascomycota</taxon>
        <taxon>Pezizomycotina</taxon>
        <taxon>Sordariomycetes</taxon>
        <taxon>Sordariomycetidae</taxon>
        <taxon>Sordariales</taxon>
        <taxon>Chaetomiaceae</taxon>
        <taxon>Thermothielavioides</taxon>
    </lineage>
</organism>
<accession>A0A3S4EVU7</accession>
<dbReference type="EMBL" id="OUUZ01000004">
    <property type="protein sequence ID" value="SPQ20462.1"/>
    <property type="molecule type" value="Genomic_DNA"/>
</dbReference>
<gene>
    <name evidence="2" type="ORF">TT172_LOCUS2881</name>
</gene>
<evidence type="ECO:0000256" key="1">
    <source>
        <dbReference type="SAM" id="MobiDB-lite"/>
    </source>
</evidence>
<proteinExistence type="predicted"/>
<protein>
    <submittedName>
        <fullName evidence="2">7fbbce0a-99f2-4740-a969-a4b46f667d75</fullName>
    </submittedName>
</protein>
<reference evidence="2 3" key="1">
    <citation type="submission" date="2018-04" db="EMBL/GenBank/DDBJ databases">
        <authorList>
            <person name="Huttner S."/>
            <person name="Dainat J."/>
        </authorList>
    </citation>
    <scope>NUCLEOTIDE SEQUENCE [LARGE SCALE GENOMIC DNA]</scope>
</reference>
<dbReference type="Proteomes" id="UP000289323">
    <property type="component" value="Unassembled WGS sequence"/>
</dbReference>
<feature type="region of interest" description="Disordered" evidence="1">
    <location>
        <begin position="196"/>
        <end position="223"/>
    </location>
</feature>
<dbReference type="Pfam" id="PF17316">
    <property type="entry name" value="Perilipin_2"/>
    <property type="match status" value="1"/>
</dbReference>